<name>A0A1L9SQG0_9EURO</name>
<dbReference type="InterPro" id="IPR016166">
    <property type="entry name" value="FAD-bd_PCMH"/>
</dbReference>
<dbReference type="InterPro" id="IPR016169">
    <property type="entry name" value="FAD-bd_PCMH_sub2"/>
</dbReference>
<dbReference type="Pfam" id="PF00941">
    <property type="entry name" value="FAD_binding_5"/>
    <property type="match status" value="1"/>
</dbReference>
<gene>
    <name evidence="23" type="ORF">ASPZODRAFT_61079</name>
</gene>
<comment type="catalytic activity">
    <reaction evidence="16">
        <text>xanthine + NAD(+) + H2O = urate + NADH + H(+)</text>
        <dbReference type="Rhea" id="RHEA:16669"/>
        <dbReference type="ChEBI" id="CHEBI:15377"/>
        <dbReference type="ChEBI" id="CHEBI:15378"/>
        <dbReference type="ChEBI" id="CHEBI:17712"/>
        <dbReference type="ChEBI" id="CHEBI:17775"/>
        <dbReference type="ChEBI" id="CHEBI:57540"/>
        <dbReference type="ChEBI" id="CHEBI:57945"/>
        <dbReference type="EC" id="1.17.1.4"/>
    </reaction>
</comment>
<keyword evidence="8 20" id="KW-0479">Metal-binding</keyword>
<dbReference type="InterPro" id="IPR037165">
    <property type="entry name" value="AldOxase/xan_DH_Mopterin-bd_sf"/>
</dbReference>
<dbReference type="InterPro" id="IPR012675">
    <property type="entry name" value="Beta-grasp_dom_sf"/>
</dbReference>
<dbReference type="InterPro" id="IPR005107">
    <property type="entry name" value="CO_DH_flav_C"/>
</dbReference>
<feature type="domain" description="2Fe-2S ferredoxin-type" evidence="21">
    <location>
        <begin position="31"/>
        <end position="117"/>
    </location>
</feature>
<evidence type="ECO:0000256" key="3">
    <source>
        <dbReference type="ARBA" id="ARBA00006849"/>
    </source>
</evidence>
<dbReference type="SMART" id="SM01008">
    <property type="entry name" value="Ald_Xan_dh_C"/>
    <property type="match status" value="1"/>
</dbReference>
<dbReference type="OrthoDB" id="8300278at2759"/>
<dbReference type="GO" id="GO:0006145">
    <property type="term" value="P:purine nucleobase catabolic process"/>
    <property type="evidence" value="ECO:0007669"/>
    <property type="project" value="UniProtKB-ARBA"/>
</dbReference>
<dbReference type="InterPro" id="IPR016208">
    <property type="entry name" value="Ald_Oxase/xanthine_DH-like"/>
</dbReference>
<comment type="subcellular location">
    <subcellularLocation>
        <location evidence="2">Peroxisome</location>
    </subcellularLocation>
</comment>
<dbReference type="Gene3D" id="3.30.43.10">
    <property type="entry name" value="Uridine Diphospho-n-acetylenolpyruvylglucosamine Reductase, domain 2"/>
    <property type="match status" value="1"/>
</dbReference>
<feature type="binding site" evidence="20">
    <location>
        <position position="173"/>
    </location>
    <ligand>
        <name>[2Fe-2S] cluster</name>
        <dbReference type="ChEBI" id="CHEBI:190135"/>
        <label>2</label>
    </ligand>
</feature>
<dbReference type="InterPro" id="IPR006058">
    <property type="entry name" value="2Fe2S_fd_BS"/>
</dbReference>
<dbReference type="Gene3D" id="3.10.20.30">
    <property type="match status" value="1"/>
</dbReference>
<organism evidence="23 24">
    <name type="scientific">Penicilliopsis zonata CBS 506.65</name>
    <dbReference type="NCBI Taxonomy" id="1073090"/>
    <lineage>
        <taxon>Eukaryota</taxon>
        <taxon>Fungi</taxon>
        <taxon>Dikarya</taxon>
        <taxon>Ascomycota</taxon>
        <taxon>Pezizomycotina</taxon>
        <taxon>Eurotiomycetes</taxon>
        <taxon>Eurotiomycetidae</taxon>
        <taxon>Eurotiales</taxon>
        <taxon>Aspergillaceae</taxon>
        <taxon>Penicilliopsis</taxon>
    </lineage>
</organism>
<keyword evidence="7 20" id="KW-0001">2Fe-2S</keyword>
<evidence type="ECO:0000256" key="4">
    <source>
        <dbReference type="ARBA" id="ARBA00013123"/>
    </source>
</evidence>
<comment type="similarity">
    <text evidence="3">Belongs to the xanthine dehydrogenase family.</text>
</comment>
<dbReference type="STRING" id="1073090.A0A1L9SQG0"/>
<feature type="binding site" evidence="20">
    <location>
        <position position="141"/>
    </location>
    <ligand>
        <name>[2Fe-2S] cluster</name>
        <dbReference type="ChEBI" id="CHEBI:190135"/>
        <label>2</label>
    </ligand>
</feature>
<comment type="cofactor">
    <cofactor evidence="15">
        <name>[2Fe-2S] cluster</name>
        <dbReference type="ChEBI" id="CHEBI:190135"/>
    </cofactor>
</comment>
<dbReference type="EMBL" id="KV878338">
    <property type="protein sequence ID" value="OJJ49462.1"/>
    <property type="molecule type" value="Genomic_DNA"/>
</dbReference>
<dbReference type="InterPro" id="IPR036683">
    <property type="entry name" value="CO_DH_flav_C_dom_sf"/>
</dbReference>
<dbReference type="GO" id="GO:0051537">
    <property type="term" value="F:2 iron, 2 sulfur cluster binding"/>
    <property type="evidence" value="ECO:0007669"/>
    <property type="project" value="UniProtKB-KW"/>
</dbReference>
<evidence type="ECO:0000259" key="21">
    <source>
        <dbReference type="PROSITE" id="PS51085"/>
    </source>
</evidence>
<evidence type="ECO:0000256" key="19">
    <source>
        <dbReference type="PIRSR" id="PIRSR000127-2"/>
    </source>
</evidence>
<dbReference type="GO" id="GO:0005506">
    <property type="term" value="F:iron ion binding"/>
    <property type="evidence" value="ECO:0007669"/>
    <property type="project" value="InterPro"/>
</dbReference>
<feature type="domain" description="FAD-binding PCMH-type" evidence="22">
    <location>
        <begin position="265"/>
        <end position="449"/>
    </location>
</feature>
<dbReference type="VEuPathDB" id="FungiDB:ASPZODRAFT_61079"/>
<feature type="binding site" evidence="20">
    <location>
        <position position="74"/>
    </location>
    <ligand>
        <name>[2Fe-2S] cluster</name>
        <dbReference type="ChEBI" id="CHEBI:190135"/>
        <label>1</label>
    </ligand>
</feature>
<feature type="binding site" evidence="20">
    <location>
        <position position="942"/>
    </location>
    <ligand>
        <name>Mo-molybdopterin</name>
        <dbReference type="ChEBI" id="CHEBI:71302"/>
    </ligand>
    <ligandPart>
        <name>Mo</name>
        <dbReference type="ChEBI" id="CHEBI:28685"/>
    </ligandPart>
</feature>
<dbReference type="Pfam" id="PF03450">
    <property type="entry name" value="CO_deh_flav_C"/>
    <property type="match status" value="1"/>
</dbReference>
<comment type="cofactor">
    <cofactor evidence="20">
        <name>Mo-molybdopterin</name>
        <dbReference type="ChEBI" id="CHEBI:71302"/>
    </cofactor>
    <text evidence="20">Binds 1 Mo-molybdopterin (Mo-MPT) cofactor per subunit.</text>
</comment>
<evidence type="ECO:0000256" key="17">
    <source>
        <dbReference type="ARBA" id="ARBA00049517"/>
    </source>
</evidence>
<dbReference type="InterPro" id="IPR046867">
    <property type="entry name" value="AldOxase/xan_DH_MoCoBD2"/>
</dbReference>
<dbReference type="SUPFAM" id="SSF56003">
    <property type="entry name" value="Molybdenum cofactor-binding domain"/>
    <property type="match status" value="1"/>
</dbReference>
<dbReference type="GO" id="GO:0043546">
    <property type="term" value="F:molybdopterin cofactor binding"/>
    <property type="evidence" value="ECO:0007669"/>
    <property type="project" value="InterPro"/>
</dbReference>
<dbReference type="PIRSF" id="PIRSF000127">
    <property type="entry name" value="Xanthine_DH"/>
    <property type="match status" value="1"/>
</dbReference>
<reference evidence="24" key="1">
    <citation type="journal article" date="2017" name="Genome Biol.">
        <title>Comparative genomics reveals high biological diversity and specific adaptations in the industrially and medically important fungal genus Aspergillus.</title>
        <authorList>
            <person name="de Vries R.P."/>
            <person name="Riley R."/>
            <person name="Wiebenga A."/>
            <person name="Aguilar-Osorio G."/>
            <person name="Amillis S."/>
            <person name="Uchima C.A."/>
            <person name="Anderluh G."/>
            <person name="Asadollahi M."/>
            <person name="Askin M."/>
            <person name="Barry K."/>
            <person name="Battaglia E."/>
            <person name="Bayram O."/>
            <person name="Benocci T."/>
            <person name="Braus-Stromeyer S.A."/>
            <person name="Caldana C."/>
            <person name="Canovas D."/>
            <person name="Cerqueira G.C."/>
            <person name="Chen F."/>
            <person name="Chen W."/>
            <person name="Choi C."/>
            <person name="Clum A."/>
            <person name="Dos Santos R.A."/>
            <person name="Damasio A.R."/>
            <person name="Diallinas G."/>
            <person name="Emri T."/>
            <person name="Fekete E."/>
            <person name="Flipphi M."/>
            <person name="Freyberg S."/>
            <person name="Gallo A."/>
            <person name="Gournas C."/>
            <person name="Habgood R."/>
            <person name="Hainaut M."/>
            <person name="Harispe M.L."/>
            <person name="Henrissat B."/>
            <person name="Hilden K.S."/>
            <person name="Hope R."/>
            <person name="Hossain A."/>
            <person name="Karabika E."/>
            <person name="Karaffa L."/>
            <person name="Karanyi Z."/>
            <person name="Krasevec N."/>
            <person name="Kuo A."/>
            <person name="Kusch H."/>
            <person name="LaButti K."/>
            <person name="Lagendijk E.L."/>
            <person name="Lapidus A."/>
            <person name="Levasseur A."/>
            <person name="Lindquist E."/>
            <person name="Lipzen A."/>
            <person name="Logrieco A.F."/>
            <person name="MacCabe A."/>
            <person name="Maekelae M.R."/>
            <person name="Malavazi I."/>
            <person name="Melin P."/>
            <person name="Meyer V."/>
            <person name="Mielnichuk N."/>
            <person name="Miskei M."/>
            <person name="Molnar A.P."/>
            <person name="Mule G."/>
            <person name="Ngan C.Y."/>
            <person name="Orejas M."/>
            <person name="Orosz E."/>
            <person name="Ouedraogo J.P."/>
            <person name="Overkamp K.M."/>
            <person name="Park H.-S."/>
            <person name="Perrone G."/>
            <person name="Piumi F."/>
            <person name="Punt P.J."/>
            <person name="Ram A.F."/>
            <person name="Ramon A."/>
            <person name="Rauscher S."/>
            <person name="Record E."/>
            <person name="Riano-Pachon D.M."/>
            <person name="Robert V."/>
            <person name="Roehrig J."/>
            <person name="Ruller R."/>
            <person name="Salamov A."/>
            <person name="Salih N.S."/>
            <person name="Samson R.A."/>
            <person name="Sandor E."/>
            <person name="Sanguinetti M."/>
            <person name="Schuetze T."/>
            <person name="Sepcic K."/>
            <person name="Shelest E."/>
            <person name="Sherlock G."/>
            <person name="Sophianopoulou V."/>
            <person name="Squina F.M."/>
            <person name="Sun H."/>
            <person name="Susca A."/>
            <person name="Todd R.B."/>
            <person name="Tsang A."/>
            <person name="Unkles S.E."/>
            <person name="van de Wiele N."/>
            <person name="van Rossen-Uffink D."/>
            <person name="Oliveira J.V."/>
            <person name="Vesth T.C."/>
            <person name="Visser J."/>
            <person name="Yu J.-H."/>
            <person name="Zhou M."/>
            <person name="Andersen M.R."/>
            <person name="Archer D.B."/>
            <person name="Baker S.E."/>
            <person name="Benoit I."/>
            <person name="Brakhage A.A."/>
            <person name="Braus G.H."/>
            <person name="Fischer R."/>
            <person name="Frisvad J.C."/>
            <person name="Goldman G.H."/>
            <person name="Houbraken J."/>
            <person name="Oakley B."/>
            <person name="Pocsi I."/>
            <person name="Scazzocchio C."/>
            <person name="Seiboth B."/>
            <person name="vanKuyk P.A."/>
            <person name="Wortman J."/>
            <person name="Dyer P.S."/>
            <person name="Grigoriev I.V."/>
        </authorList>
    </citation>
    <scope>NUCLEOTIDE SEQUENCE [LARGE SCALE GENOMIC DNA]</scope>
    <source>
        <strain evidence="24">CBS 506.65</strain>
    </source>
</reference>
<comment type="catalytic activity">
    <reaction evidence="17">
        <text>hypoxanthine + NAD(+) + H2O = xanthine + NADH + H(+)</text>
        <dbReference type="Rhea" id="RHEA:24670"/>
        <dbReference type="ChEBI" id="CHEBI:15377"/>
        <dbReference type="ChEBI" id="CHEBI:15378"/>
        <dbReference type="ChEBI" id="CHEBI:17368"/>
        <dbReference type="ChEBI" id="CHEBI:17712"/>
        <dbReference type="ChEBI" id="CHEBI:57540"/>
        <dbReference type="ChEBI" id="CHEBI:57945"/>
        <dbReference type="EC" id="1.17.1.4"/>
    </reaction>
</comment>
<dbReference type="FunFam" id="3.30.365.10:FF:000004">
    <property type="entry name" value="Xanthine dehydrogenase oxidase"/>
    <property type="match status" value="1"/>
</dbReference>
<dbReference type="FunFam" id="3.90.1170.50:FF:000001">
    <property type="entry name" value="Aldehyde oxidase 1"/>
    <property type="match status" value="1"/>
</dbReference>
<evidence type="ECO:0000256" key="18">
    <source>
        <dbReference type="PIRSR" id="PIRSR000127-1"/>
    </source>
</evidence>
<feature type="binding site" evidence="20">
    <location>
        <position position="69"/>
    </location>
    <ligand>
        <name>[2Fe-2S] cluster</name>
        <dbReference type="ChEBI" id="CHEBI:190135"/>
        <label>1</label>
    </ligand>
</feature>
<keyword evidence="13" id="KW-0520">NAD</keyword>
<dbReference type="NCBIfam" id="TIGR02963">
    <property type="entry name" value="xanthine_xdhA"/>
    <property type="match status" value="1"/>
</dbReference>
<keyword evidence="6" id="KW-0285">Flavoprotein</keyword>
<keyword evidence="11 20" id="KW-0408">Iron</keyword>
<dbReference type="InterPro" id="IPR022407">
    <property type="entry name" value="OxRdtase_Mopterin_BS"/>
</dbReference>
<protein>
    <recommendedName>
        <fullName evidence="4">xanthine dehydrogenase</fullName>
        <ecNumber evidence="4">1.17.1.4</ecNumber>
    </recommendedName>
</protein>
<feature type="binding site" evidence="20">
    <location>
        <position position="99"/>
    </location>
    <ligand>
        <name>[2Fe-2S] cluster</name>
        <dbReference type="ChEBI" id="CHEBI:190135"/>
        <label>1</label>
    </ligand>
</feature>
<dbReference type="FunFam" id="3.30.365.10:FF:000001">
    <property type="entry name" value="Xanthine dehydrogenase oxidase"/>
    <property type="match status" value="1"/>
</dbReference>
<comment type="cofactor">
    <cofactor evidence="1 19">
        <name>FAD</name>
        <dbReference type="ChEBI" id="CHEBI:57692"/>
    </cofactor>
</comment>
<dbReference type="SUPFAM" id="SSF54292">
    <property type="entry name" value="2Fe-2S ferredoxin-like"/>
    <property type="match status" value="1"/>
</dbReference>
<dbReference type="Pfam" id="PF20256">
    <property type="entry name" value="MoCoBD_2"/>
    <property type="match status" value="1"/>
</dbReference>
<dbReference type="InterPro" id="IPR036318">
    <property type="entry name" value="FAD-bd_PCMH-like_sf"/>
</dbReference>
<keyword evidence="12 20" id="KW-0411">Iron-sulfur</keyword>
<dbReference type="Gene3D" id="3.30.465.10">
    <property type="match status" value="1"/>
</dbReference>
<dbReference type="Pfam" id="PF01315">
    <property type="entry name" value="Ald_Xan_dh_C"/>
    <property type="match status" value="1"/>
</dbReference>
<keyword evidence="14" id="KW-0576">Peroxisome</keyword>
<feature type="binding site" evidence="20">
    <location>
        <position position="1109"/>
    </location>
    <ligand>
        <name>Mo-molybdopterin</name>
        <dbReference type="ChEBI" id="CHEBI:71302"/>
    </ligand>
    <ligandPart>
        <name>Mo</name>
        <dbReference type="ChEBI" id="CHEBI:28685"/>
    </ligandPart>
</feature>
<feature type="binding site" evidence="19">
    <location>
        <position position="458"/>
    </location>
    <ligand>
        <name>FAD</name>
        <dbReference type="ChEBI" id="CHEBI:57692"/>
    </ligand>
</feature>
<dbReference type="Gene3D" id="3.30.365.10">
    <property type="entry name" value="Aldehyde oxidase/xanthine dehydrogenase, molybdopterin binding domain"/>
    <property type="match status" value="4"/>
</dbReference>
<dbReference type="Gene3D" id="3.90.1170.50">
    <property type="entry name" value="Aldehyde oxidase/xanthine dehydrogenase, a/b hammerhead"/>
    <property type="match status" value="1"/>
</dbReference>
<evidence type="ECO:0000256" key="7">
    <source>
        <dbReference type="ARBA" id="ARBA00022714"/>
    </source>
</evidence>
<dbReference type="SUPFAM" id="SSF54665">
    <property type="entry name" value="CO dehydrogenase molybdoprotein N-domain-like"/>
    <property type="match status" value="1"/>
</dbReference>
<dbReference type="InterPro" id="IPR036010">
    <property type="entry name" value="2Fe-2S_ferredoxin-like_sf"/>
</dbReference>
<evidence type="ECO:0000256" key="10">
    <source>
        <dbReference type="ARBA" id="ARBA00023002"/>
    </source>
</evidence>
<sequence>MAPGIVAELPVLSELVPGASSLAQLTEEWDDTVRFYLNGTKVIVDSVDPEVTLLEYLRGIGLTGTKLGCAEGGCGACTVVVSHMNPTTRKLYHASVNACLAPLVSVDGKHVITVEGIGDVKNPHAVQQRIAVGNGSQCGFCTPGIVMSLYALLRNTPNPSEHEVEEAFDGNLCRCTGYRPILDAAHSFSARSNCGNAVANGGSGCCMEKQNGVGGGCCKSSSSAVDGENDVAVRFPAPKFIQYDPSTELIFPPTLTKHAFRPLVFGNKRKKWYRPVTLEQLLQIKSVNPSAKLIGGSTETQIEVKFKAMRYEASVYVGDIPELRQFSLHDDYLELGANVSLTDLESICDQALERYGPVKGQPFTSIKKQLRYFAGRQIRNVASPAGNLATASPISDLNPVFMATNTILIAKSLQQEIEIPVTQFFKGYRTTALPPDAIIASLRIPVAQEHGEYIRAYKQSKRKDDDIAIVNAALRVSLSLSNEVKSTNLVFGGMAPMTVAAKNAEAYLVGKKFTSPATLEGVMQELERDFDLKFGVPGGMATYRKSLAMGFFYRFYHDVLSKLEVKSTDIDQDVIDEIERSISTGQKDHEASAAYQQRIVGQATPHVSALKQATGEAQYTDDIPLQQNELYGCLVLSTKAHAKILGVDASAALDLPGVVDYVDHTDLPNPEANWWGAPKCDEQFFAVEKVNTAGQPIGMILAKTAKAAEDAARAVKVEYEELPAILTIEEAIDAESYFEHYRFIKDGNTVAAFEKADHIFTGVSRMGGQEHFYLETQACVAVPKPEDGEMEIWSGTQNPTETQTYVAQVTGVAANKIVSRVKRLGGGFGGKETRSVQLAGICAVAARKAKRPVRCMLNRDEDIVTSGQRHPFLCRWKVGVSKEGKLLALDADIFANGGHTQDLSGAVVERSLSHVDGVYKIPNVHVRGRVCKTNTVSNTAFRGFGGPQGLFFAESFISEIADHLDIPAEDLRALNMYKPGETTHFNQELKDWYVPLMYKQVLEESSYQERRQAVEEYNSRHKWSKRGMAIVPTKFGISFTALFLNQAGALVHIYHDGSVLVAHGGVEMGQGLHTKMTMIAAQALQIPQSDVFISETATNTVANTSATAASASSDLNGYAIFNACEQLNARLAPYREKMPDANMKQLAHAAYFDRVNLSAQGYYRTPDIGYVWGENKGQMFFYFTQGVTAAEVQIDTLTGDWTPLRADIKMDVGRSINPAVDYGQIEGAFVQGQGLFTTEESLWHRASGQIFTKGPGNYKIPGFRDIPQVFNVSLLKDVEWENLRTIQRSRGVGEPPLFMGSAVFFAIRDALKAARKQWGVHDVLRLVSPATPERIRVSCADPIIERARVTPQEGEKSFFVAI</sequence>
<dbReference type="PROSITE" id="PS00559">
    <property type="entry name" value="MOLYBDOPTERIN_EUK"/>
    <property type="match status" value="1"/>
</dbReference>
<dbReference type="InterPro" id="IPR036884">
    <property type="entry name" value="2Fe-2S-bd_dom_sf"/>
</dbReference>
<feature type="binding site" evidence="20">
    <location>
        <position position="77"/>
    </location>
    <ligand>
        <name>[2Fe-2S] cluster</name>
        <dbReference type="ChEBI" id="CHEBI:190135"/>
        <label>1</label>
    </ligand>
</feature>
<evidence type="ECO:0000256" key="13">
    <source>
        <dbReference type="ARBA" id="ARBA00023027"/>
    </source>
</evidence>
<feature type="binding site" evidence="19">
    <location>
        <position position="396"/>
    </location>
    <ligand>
        <name>FAD</name>
        <dbReference type="ChEBI" id="CHEBI:57692"/>
    </ligand>
</feature>
<feature type="binding site" evidence="19">
    <location>
        <position position="910"/>
    </location>
    <ligand>
        <name>substrate</name>
    </ligand>
</feature>
<evidence type="ECO:0000256" key="14">
    <source>
        <dbReference type="ARBA" id="ARBA00023140"/>
    </source>
</evidence>
<feature type="binding site" evidence="19">
    <location>
        <position position="373"/>
    </location>
    <ligand>
        <name>FAD</name>
        <dbReference type="ChEBI" id="CHEBI:57692"/>
    </ligand>
</feature>
<keyword evidence="10" id="KW-0560">Oxidoreductase</keyword>
<keyword evidence="9 19" id="KW-0274">FAD</keyword>
<feature type="binding site" evidence="19">
    <location>
        <position position="1040"/>
    </location>
    <ligand>
        <name>substrate</name>
    </ligand>
</feature>
<dbReference type="Gene3D" id="3.30.390.50">
    <property type="entry name" value="CO dehydrogenase flavoprotein, C-terminal domain"/>
    <property type="match status" value="1"/>
</dbReference>
<proteinExistence type="inferred from homology"/>
<dbReference type="InterPro" id="IPR002346">
    <property type="entry name" value="Mopterin_DH_FAD-bd"/>
</dbReference>
<evidence type="ECO:0000256" key="5">
    <source>
        <dbReference type="ARBA" id="ARBA00022505"/>
    </source>
</evidence>
<dbReference type="SUPFAM" id="SSF47741">
    <property type="entry name" value="CO dehydrogenase ISP C-domain like"/>
    <property type="match status" value="1"/>
</dbReference>
<evidence type="ECO:0000256" key="8">
    <source>
        <dbReference type="ARBA" id="ARBA00022723"/>
    </source>
</evidence>
<keyword evidence="24" id="KW-1185">Reference proteome</keyword>
<dbReference type="GeneID" id="34615425"/>
<dbReference type="FunFam" id="3.30.365.10:FF:000003">
    <property type="entry name" value="Aldehyde oxidase 1"/>
    <property type="match status" value="1"/>
</dbReference>
<dbReference type="InterPro" id="IPR014307">
    <property type="entry name" value="Xanthine_DH_ssu"/>
</dbReference>
<dbReference type="EC" id="1.17.1.4" evidence="4"/>
<dbReference type="Pfam" id="PF01799">
    <property type="entry name" value="Fer2_2"/>
    <property type="match status" value="1"/>
</dbReference>
<dbReference type="SUPFAM" id="SSF56176">
    <property type="entry name" value="FAD-binding/transporter-associated domain-like"/>
    <property type="match status" value="1"/>
</dbReference>
<feature type="binding site" evidence="20">
    <location>
        <position position="175"/>
    </location>
    <ligand>
        <name>[2Fe-2S] cluster</name>
        <dbReference type="ChEBI" id="CHEBI:190135"/>
        <label>2</label>
    </ligand>
</feature>
<dbReference type="PROSITE" id="PS00197">
    <property type="entry name" value="2FE2S_FER_1"/>
    <property type="match status" value="1"/>
</dbReference>
<evidence type="ECO:0000256" key="11">
    <source>
        <dbReference type="ARBA" id="ARBA00023004"/>
    </source>
</evidence>
<dbReference type="RefSeq" id="XP_022583972.1">
    <property type="nucleotide sequence ID" value="XM_022728961.1"/>
</dbReference>
<feature type="binding site" evidence="20">
    <location>
        <position position="797"/>
    </location>
    <ligand>
        <name>Mo-molybdopterin</name>
        <dbReference type="ChEBI" id="CHEBI:71302"/>
    </ligand>
    <ligandPart>
        <name>Mo</name>
        <dbReference type="ChEBI" id="CHEBI:28685"/>
    </ligandPart>
</feature>
<dbReference type="Proteomes" id="UP000184188">
    <property type="component" value="Unassembled WGS sequence"/>
</dbReference>
<feature type="binding site" evidence="20">
    <location>
        <position position="138"/>
    </location>
    <ligand>
        <name>[2Fe-2S] cluster</name>
        <dbReference type="ChEBI" id="CHEBI:190135"/>
        <label>2</label>
    </ligand>
</feature>
<keyword evidence="5 20" id="KW-0500">Molybdenum</keyword>
<dbReference type="PROSITE" id="PS51085">
    <property type="entry name" value="2FE2S_FER_2"/>
    <property type="match status" value="1"/>
</dbReference>
<evidence type="ECO:0000256" key="12">
    <source>
        <dbReference type="ARBA" id="ARBA00023014"/>
    </source>
</evidence>
<dbReference type="FunFam" id="3.10.20.30:FF:000015">
    <property type="entry name" value="Aldehyde oxidase 1"/>
    <property type="match status" value="1"/>
</dbReference>
<evidence type="ECO:0000256" key="2">
    <source>
        <dbReference type="ARBA" id="ARBA00004275"/>
    </source>
</evidence>
<dbReference type="GO" id="GO:0005777">
    <property type="term" value="C:peroxisome"/>
    <property type="evidence" value="ECO:0007669"/>
    <property type="project" value="UniProtKB-SubCell"/>
</dbReference>
<dbReference type="InterPro" id="IPR008274">
    <property type="entry name" value="AldOxase/xan_DH_MoCoBD1"/>
</dbReference>
<evidence type="ECO:0000256" key="6">
    <source>
        <dbReference type="ARBA" id="ARBA00022630"/>
    </source>
</evidence>
<dbReference type="Gene3D" id="1.10.150.120">
    <property type="entry name" value="[2Fe-2S]-binding domain"/>
    <property type="match status" value="1"/>
</dbReference>
<dbReference type="InterPro" id="IPR036856">
    <property type="entry name" value="Ald_Oxase/Xan_DH_a/b_sf"/>
</dbReference>
<evidence type="ECO:0000256" key="1">
    <source>
        <dbReference type="ARBA" id="ARBA00001974"/>
    </source>
</evidence>
<dbReference type="PROSITE" id="PS51387">
    <property type="entry name" value="FAD_PCMH"/>
    <property type="match status" value="1"/>
</dbReference>
<dbReference type="FunFam" id="3.30.43.10:FF:000001">
    <property type="entry name" value="Xanthine dehydrogenase/oxidase"/>
    <property type="match status" value="1"/>
</dbReference>
<dbReference type="GO" id="GO:0071949">
    <property type="term" value="F:FAD binding"/>
    <property type="evidence" value="ECO:0007669"/>
    <property type="project" value="InterPro"/>
</dbReference>
<dbReference type="Pfam" id="PF02738">
    <property type="entry name" value="MoCoBD_1"/>
    <property type="match status" value="1"/>
</dbReference>
<feature type="binding site" evidence="19">
    <location>
        <position position="832"/>
    </location>
    <ligand>
        <name>substrate</name>
    </ligand>
</feature>
<evidence type="ECO:0000256" key="15">
    <source>
        <dbReference type="ARBA" id="ARBA00034078"/>
    </source>
</evidence>
<dbReference type="SMART" id="SM01092">
    <property type="entry name" value="CO_deh_flav_C"/>
    <property type="match status" value="1"/>
</dbReference>
<evidence type="ECO:0000313" key="24">
    <source>
        <dbReference type="Proteomes" id="UP000184188"/>
    </source>
</evidence>
<evidence type="ECO:0000313" key="23">
    <source>
        <dbReference type="EMBL" id="OJJ49462.1"/>
    </source>
</evidence>
<dbReference type="SUPFAM" id="SSF55447">
    <property type="entry name" value="CO dehydrogenase flavoprotein C-terminal domain-like"/>
    <property type="match status" value="1"/>
</dbReference>
<comment type="cofactor">
    <cofactor evidence="20">
        <name>[2Fe-2S] cluster</name>
        <dbReference type="ChEBI" id="CHEBI:190135"/>
    </cofactor>
    <text evidence="20">Binds 2 [2Fe-2S] clusters.</text>
</comment>
<dbReference type="FunFam" id="3.30.365.10:FF:000002">
    <property type="entry name" value="Xanthine dehydrogenase oxidase"/>
    <property type="match status" value="1"/>
</dbReference>
<evidence type="ECO:0000256" key="16">
    <source>
        <dbReference type="ARBA" id="ARBA00049017"/>
    </source>
</evidence>
<dbReference type="PANTHER" id="PTHR45444:SF3">
    <property type="entry name" value="XANTHINE DEHYDROGENASE"/>
    <property type="match status" value="1"/>
</dbReference>
<dbReference type="InterPro" id="IPR002888">
    <property type="entry name" value="2Fe-2S-bd"/>
</dbReference>
<evidence type="ECO:0000256" key="20">
    <source>
        <dbReference type="PIRSR" id="PIRSR000127-3"/>
    </source>
</evidence>
<evidence type="ECO:0000256" key="9">
    <source>
        <dbReference type="ARBA" id="ARBA00022827"/>
    </source>
</evidence>
<dbReference type="CDD" id="cd00207">
    <property type="entry name" value="fer2"/>
    <property type="match status" value="1"/>
</dbReference>
<dbReference type="Pfam" id="PF00111">
    <property type="entry name" value="Fer2"/>
    <property type="match status" value="1"/>
</dbReference>
<dbReference type="InterPro" id="IPR016167">
    <property type="entry name" value="FAD-bd_PCMH_sub1"/>
</dbReference>
<dbReference type="GO" id="GO:0004854">
    <property type="term" value="F:xanthine dehydrogenase activity"/>
    <property type="evidence" value="ECO:0007669"/>
    <property type="project" value="UniProtKB-EC"/>
</dbReference>
<feature type="active site" description="Proton acceptor" evidence="18">
    <location>
        <position position="1294"/>
    </location>
</feature>
<dbReference type="PANTHER" id="PTHR45444">
    <property type="entry name" value="XANTHINE DEHYDROGENASE"/>
    <property type="match status" value="1"/>
</dbReference>
<dbReference type="FunFam" id="3.30.465.10:FF:000004">
    <property type="entry name" value="Xanthine dehydrogenase/oxidase"/>
    <property type="match status" value="1"/>
</dbReference>
<feature type="binding site" evidence="19">
    <location>
        <begin position="383"/>
        <end position="387"/>
    </location>
    <ligand>
        <name>FAD</name>
        <dbReference type="ChEBI" id="CHEBI:57692"/>
    </ligand>
</feature>
<dbReference type="InterPro" id="IPR001041">
    <property type="entry name" value="2Fe-2S_ferredoxin-type"/>
</dbReference>
<feature type="binding site" evidence="20">
    <location>
        <position position="828"/>
    </location>
    <ligand>
        <name>Mo-molybdopterin</name>
        <dbReference type="ChEBI" id="CHEBI:71302"/>
    </ligand>
    <ligandPart>
        <name>Mo</name>
        <dbReference type="ChEBI" id="CHEBI:28685"/>
    </ligandPart>
</feature>
<accession>A0A1L9SQG0</accession>
<evidence type="ECO:0000259" key="22">
    <source>
        <dbReference type="PROSITE" id="PS51387"/>
    </source>
</evidence>
<feature type="binding site" evidence="19">
    <location>
        <position position="944"/>
    </location>
    <ligand>
        <name>substrate</name>
    </ligand>
</feature>
<dbReference type="InterPro" id="IPR000674">
    <property type="entry name" value="Ald_Oxase/Xan_DH_a/b"/>
</dbReference>